<comment type="caution">
    <text evidence="2">The sequence shown here is derived from an EMBL/GenBank/DDBJ whole genome shotgun (WGS) entry which is preliminary data.</text>
</comment>
<feature type="region of interest" description="Disordered" evidence="1">
    <location>
        <begin position="1"/>
        <end position="22"/>
    </location>
</feature>
<organism evidence="2 3">
    <name type="scientific">Dryococelus australis</name>
    <dbReference type="NCBI Taxonomy" id="614101"/>
    <lineage>
        <taxon>Eukaryota</taxon>
        <taxon>Metazoa</taxon>
        <taxon>Ecdysozoa</taxon>
        <taxon>Arthropoda</taxon>
        <taxon>Hexapoda</taxon>
        <taxon>Insecta</taxon>
        <taxon>Pterygota</taxon>
        <taxon>Neoptera</taxon>
        <taxon>Polyneoptera</taxon>
        <taxon>Phasmatodea</taxon>
        <taxon>Verophasmatodea</taxon>
        <taxon>Anareolatae</taxon>
        <taxon>Phasmatidae</taxon>
        <taxon>Eurycanthinae</taxon>
        <taxon>Dryococelus</taxon>
    </lineage>
</organism>
<evidence type="ECO:0000256" key="1">
    <source>
        <dbReference type="SAM" id="MobiDB-lite"/>
    </source>
</evidence>
<proteinExistence type="predicted"/>
<evidence type="ECO:0000313" key="3">
    <source>
        <dbReference type="Proteomes" id="UP001159363"/>
    </source>
</evidence>
<reference evidence="2 3" key="1">
    <citation type="submission" date="2023-02" db="EMBL/GenBank/DDBJ databases">
        <title>LHISI_Scaffold_Assembly.</title>
        <authorList>
            <person name="Stuart O.P."/>
            <person name="Cleave R."/>
            <person name="Magrath M.J.L."/>
            <person name="Mikheyev A.S."/>
        </authorList>
    </citation>
    <scope>NUCLEOTIDE SEQUENCE [LARGE SCALE GENOMIC DNA]</scope>
    <source>
        <strain evidence="2">Daus_M_001</strain>
        <tissue evidence="2">Leg muscle</tissue>
    </source>
</reference>
<sequence>MERRWNARAGKTGVPRKNPPASVIVQHDSHMKKSESEPPGDHGSLPCLCLMRIKLNIKLVCHDKISHYKIGQKLPRDLLPDLVCKQYPNEFRPRGFDSYISRKLFNVATHKEDTPQLVETLWCNGWTSRLTLGEPGLIPGGVTTTFWHVGLVPDDVTCRCVFSEVSRFFRPCIPVLFHTHLASPSSTLKISMLRAAQISSLTKIENLSIQKRDVKREPVMEKRKRCNAVAKKEGVSGESPRHRQLLTTLPTREGRRADASCKDAQLPKRMASSDMIPMCESLGVAQPGIEPGSPWWEMSRLAAQPPRPRQREEANKPLQIKVTMSVHRLVRKGDEALCACARVTLSTSFLCFSASDLHQAGE</sequence>
<dbReference type="EMBL" id="JARBHB010000002">
    <property type="protein sequence ID" value="KAJ8893559.1"/>
    <property type="molecule type" value="Genomic_DNA"/>
</dbReference>
<name>A0ABQ9IBA3_9NEOP</name>
<gene>
    <name evidence="2" type="ORF">PR048_006158</name>
</gene>
<evidence type="ECO:0000313" key="2">
    <source>
        <dbReference type="EMBL" id="KAJ8893559.1"/>
    </source>
</evidence>
<keyword evidence="3" id="KW-1185">Reference proteome</keyword>
<accession>A0ABQ9IBA3</accession>
<dbReference type="Proteomes" id="UP001159363">
    <property type="component" value="Chromosome 2"/>
</dbReference>
<protein>
    <submittedName>
        <fullName evidence="2">Uncharacterized protein</fullName>
    </submittedName>
</protein>